<dbReference type="PANTHER" id="PTHR40278:SF1">
    <property type="entry name" value="DNA UTILIZATION PROTEIN HOFN"/>
    <property type="match status" value="1"/>
</dbReference>
<evidence type="ECO:0000313" key="2">
    <source>
        <dbReference type="EMBL" id="MET4559026.1"/>
    </source>
</evidence>
<keyword evidence="3" id="KW-1185">Reference proteome</keyword>
<dbReference type="InterPro" id="IPR052534">
    <property type="entry name" value="Extracell_DNA_Util/SecSys_Comp"/>
</dbReference>
<comment type="caution">
    <text evidence="2">The sequence shown here is derived from an EMBL/GenBank/DDBJ whole genome shotgun (WGS) entry which is preliminary data.</text>
</comment>
<reference evidence="2 3" key="1">
    <citation type="submission" date="2024-06" db="EMBL/GenBank/DDBJ databases">
        <title>Sorghum-associated microbial communities from plants grown in Nebraska, USA.</title>
        <authorList>
            <person name="Schachtman D."/>
        </authorList>
    </citation>
    <scope>NUCLEOTIDE SEQUENCE [LARGE SCALE GENOMIC DNA]</scope>
    <source>
        <strain evidence="2 3">736</strain>
    </source>
</reference>
<feature type="transmembrane region" description="Helical" evidence="1">
    <location>
        <begin position="20"/>
        <end position="41"/>
    </location>
</feature>
<evidence type="ECO:0000313" key="3">
    <source>
        <dbReference type="Proteomes" id="UP001549363"/>
    </source>
</evidence>
<dbReference type="EMBL" id="JBEPSB010000001">
    <property type="protein sequence ID" value="MET4559026.1"/>
    <property type="molecule type" value="Genomic_DNA"/>
</dbReference>
<dbReference type="PANTHER" id="PTHR40278">
    <property type="entry name" value="DNA UTILIZATION PROTEIN HOFN"/>
    <property type="match status" value="1"/>
</dbReference>
<protein>
    <submittedName>
        <fullName evidence="2">Tfp pilus assembly protein PilN</fullName>
    </submittedName>
</protein>
<dbReference type="Pfam" id="PF05137">
    <property type="entry name" value="PilN"/>
    <property type="match status" value="1"/>
</dbReference>
<dbReference type="InterPro" id="IPR007813">
    <property type="entry name" value="PilN"/>
</dbReference>
<name>A0ABV2PE29_9BACI</name>
<accession>A0ABV2PE29</accession>
<evidence type="ECO:0000256" key="1">
    <source>
        <dbReference type="SAM" id="Phobius"/>
    </source>
</evidence>
<proteinExistence type="predicted"/>
<keyword evidence="1" id="KW-0812">Transmembrane</keyword>
<sequence length="197" mass="22423">MVPNINLLPQLEKKTTSPKLLYGILIIAVGINIAYVFMMFFTAKSEIKALTNEEQALMEQSEQLQQELDMRQSVNEGSLEQSVQFVQSVSYPVTPLIDETRNLLPVHSYLRSYEFGADTINIIVDFESMTAISTYVERLLASNYFKDTQISSISNFNVELGEHIEQTPEQKFKEVPRYAVTITATIDYMYLAGGRRS</sequence>
<keyword evidence="1" id="KW-1133">Transmembrane helix</keyword>
<keyword evidence="1" id="KW-0472">Membrane</keyword>
<gene>
    <name evidence="2" type="ORF">ABIA69_000169</name>
</gene>
<dbReference type="Proteomes" id="UP001549363">
    <property type="component" value="Unassembled WGS sequence"/>
</dbReference>
<organism evidence="2 3">
    <name type="scientific">Lysinibacillus parviboronicapiens</name>
    <dbReference type="NCBI Taxonomy" id="436516"/>
    <lineage>
        <taxon>Bacteria</taxon>
        <taxon>Bacillati</taxon>
        <taxon>Bacillota</taxon>
        <taxon>Bacilli</taxon>
        <taxon>Bacillales</taxon>
        <taxon>Bacillaceae</taxon>
        <taxon>Lysinibacillus</taxon>
    </lineage>
</organism>
<dbReference type="RefSeq" id="WP_354470704.1">
    <property type="nucleotide sequence ID" value="NZ_JBEPSB010000001.1"/>
</dbReference>